<dbReference type="EMBL" id="FUWW01000007">
    <property type="protein sequence ID" value="SJZ51398.1"/>
    <property type="molecule type" value="Genomic_DNA"/>
</dbReference>
<comment type="similarity">
    <text evidence="2 7">Belongs to the glycosyl hydrolase 2 family.</text>
</comment>
<proteinExistence type="inferred from homology"/>
<dbReference type="SUPFAM" id="SSF49303">
    <property type="entry name" value="beta-Galactosidase/glucuronidase domain"/>
    <property type="match status" value="2"/>
</dbReference>
<dbReference type="InterPro" id="IPR013783">
    <property type="entry name" value="Ig-like_fold"/>
</dbReference>
<dbReference type="SUPFAM" id="SSF51445">
    <property type="entry name" value="(Trans)glycosidases"/>
    <property type="match status" value="1"/>
</dbReference>
<dbReference type="Gene3D" id="2.70.98.10">
    <property type="match status" value="1"/>
</dbReference>
<dbReference type="GO" id="GO:0030246">
    <property type="term" value="F:carbohydrate binding"/>
    <property type="evidence" value="ECO:0007669"/>
    <property type="project" value="InterPro"/>
</dbReference>
<dbReference type="Pfam" id="PF02929">
    <property type="entry name" value="Bgal_small_N"/>
    <property type="match status" value="1"/>
</dbReference>
<reference evidence="9 10" key="1">
    <citation type="submission" date="2017-02" db="EMBL/GenBank/DDBJ databases">
        <authorList>
            <person name="Peterson S.W."/>
        </authorList>
    </citation>
    <scope>NUCLEOTIDE SEQUENCE [LARGE SCALE GENOMIC DNA]</scope>
    <source>
        <strain evidence="9 10">ATCC 51222</strain>
    </source>
</reference>
<evidence type="ECO:0000256" key="7">
    <source>
        <dbReference type="RuleBase" id="RU361154"/>
    </source>
</evidence>
<dbReference type="Gene3D" id="2.60.40.10">
    <property type="entry name" value="Immunoglobulins"/>
    <property type="match status" value="2"/>
</dbReference>
<dbReference type="InterPro" id="IPR006104">
    <property type="entry name" value="Glyco_hydro_2_N"/>
</dbReference>
<evidence type="ECO:0000313" key="10">
    <source>
        <dbReference type="Proteomes" id="UP000190657"/>
    </source>
</evidence>
<dbReference type="SMART" id="SM01038">
    <property type="entry name" value="Bgal_small_N"/>
    <property type="match status" value="1"/>
</dbReference>
<sequence length="1019" mass="117776">MERNFIDGYTEWQSNPEIVGVNRLPQHATLMPYENVEEAKKADRYASSRCKLLNGKWKFKLYKNYAYKPSDFADPNYDSHNWDSVIVPCSWQMQGYDQPQYCNVRYPWEGSEDICPPNAPVKHNPVGCYLKRFHINQAVLNRRVVLCFEGVESAFYLYVNGERVGYSESTFNRAEFDITRHLVEGSNVIGVEVYRWCTGSWLECQDMWRLGGIFRDVYIYTTEREYIRDFEIHAEPDSQLHDGYLTVQVKTNGAYEGLSLDMTVFDDDGTMVALDSQYASEDHVTDLKAIVTNVKPWSSEFPHLYTVVLTLKNNGAPIEYISHKIGFRTVEIRDGIIRINGRRIVFKGTNRHEFDCHKGRYITEDVMRQDIELMKKNNINAVRTSHYPNTPRWYELCDEYGLYVIDENNMETHGTGWSTIIGCPQLPASRPEWEKACMERIKALYQRDKNYSCVVCWSLGNESLGGETPKKMYKWLKDNDKSRFVHFECDRAPDEKELSDVQSKMYAKPWECEEYALTGRDGRPYILCEFTHAMGNSCGSTDEYTTLWDKYPCLQGGFVWDWVDQSIMTTDENGKEYLAYGGDFGENPHDGHFCGNGLLFGDRTVTPKLTEIKKLYQNVDFKSIDAERGIIEIKNKNIFTNLNEYELHWSQCSDKGVFSEGTITVDLEPFDKKTINLELAKASSTEYYLNLELRTKEDTSWCKAGHIVAEEQFVINEFVNTYDELEEDIPLLVDDTYGSLRIISDDINIRFERRERNQLYSIKVNGEEMLQAPMRLNFWRALTDNDRGSRAGSRLGCWRDAGDTPGIFNNTKWRIENYQILDNGKKVVVVGGAEVCTQPVSRAIVVYTITSKGMEISLEFKPNETLPEIPEVSLLFELPKDFESITYLGAGPDENYIDRCASAKIGLYTTTVNDMWVNYLKPQECGNRTGVRYATLIGDKKSFGIVAEPVCELNACHYLPKEIENIWHEKDMPEYDKTVVRVIARQQGVGGYDSWGAHCNDKYKNKTDKTYRLKFQLRF</sequence>
<comment type="catalytic activity">
    <reaction evidence="1 7">
        <text>Hydrolysis of terminal non-reducing beta-D-galactose residues in beta-D-galactosides.</text>
        <dbReference type="EC" id="3.2.1.23"/>
    </reaction>
</comment>
<dbReference type="InterPro" id="IPR008979">
    <property type="entry name" value="Galactose-bd-like_sf"/>
</dbReference>
<dbReference type="Pfam" id="PF00703">
    <property type="entry name" value="Glyco_hydro_2"/>
    <property type="match status" value="1"/>
</dbReference>
<dbReference type="Pfam" id="PF02837">
    <property type="entry name" value="Glyco_hydro_2_N"/>
    <property type="match status" value="1"/>
</dbReference>
<dbReference type="SUPFAM" id="SSF74650">
    <property type="entry name" value="Galactose mutarotase-like"/>
    <property type="match status" value="1"/>
</dbReference>
<feature type="domain" description="Beta galactosidase small chain/" evidence="8">
    <location>
        <begin position="741"/>
        <end position="1018"/>
    </location>
</feature>
<dbReference type="OrthoDB" id="9762066at2"/>
<dbReference type="PRINTS" id="PR00132">
    <property type="entry name" value="GLHYDRLASE2"/>
</dbReference>
<dbReference type="InterPro" id="IPR006101">
    <property type="entry name" value="Glyco_hydro_2"/>
</dbReference>
<dbReference type="InterPro" id="IPR006103">
    <property type="entry name" value="Glyco_hydro_2_cat"/>
</dbReference>
<dbReference type="PROSITE" id="PS00719">
    <property type="entry name" value="GLYCOSYL_HYDROL_F2_1"/>
    <property type="match status" value="1"/>
</dbReference>
<organism evidence="9 10">
    <name type="scientific">Eubacterium coprostanoligenes</name>
    <dbReference type="NCBI Taxonomy" id="290054"/>
    <lineage>
        <taxon>Bacteria</taxon>
        <taxon>Bacillati</taxon>
        <taxon>Bacillota</taxon>
        <taxon>Clostridia</taxon>
        <taxon>Eubacteriales</taxon>
        <taxon>Eubacteriaceae</taxon>
        <taxon>Eubacterium</taxon>
    </lineage>
</organism>
<dbReference type="EC" id="3.2.1.23" evidence="3 7"/>
<accession>A0A1T4LA02</accession>
<evidence type="ECO:0000256" key="3">
    <source>
        <dbReference type="ARBA" id="ARBA00012756"/>
    </source>
</evidence>
<evidence type="ECO:0000313" key="9">
    <source>
        <dbReference type="EMBL" id="SJZ51398.1"/>
    </source>
</evidence>
<dbReference type="SUPFAM" id="SSF49785">
    <property type="entry name" value="Galactose-binding domain-like"/>
    <property type="match status" value="1"/>
</dbReference>
<dbReference type="Pfam" id="PF02836">
    <property type="entry name" value="Glyco_hydro_2_C"/>
    <property type="match status" value="1"/>
</dbReference>
<dbReference type="InterPro" id="IPR023230">
    <property type="entry name" value="Glyco_hydro_2_CS"/>
</dbReference>
<name>A0A1T4LA02_9FIRM</name>
<gene>
    <name evidence="9" type="ORF">SAMN02745114_00805</name>
</gene>
<dbReference type="InterPro" id="IPR014718">
    <property type="entry name" value="GH-type_carb-bd"/>
</dbReference>
<dbReference type="Proteomes" id="UP000190657">
    <property type="component" value="Unassembled WGS sequence"/>
</dbReference>
<dbReference type="InterPro" id="IPR011013">
    <property type="entry name" value="Gal_mutarotase_sf_dom"/>
</dbReference>
<evidence type="ECO:0000256" key="2">
    <source>
        <dbReference type="ARBA" id="ARBA00007401"/>
    </source>
</evidence>
<dbReference type="InterPro" id="IPR032312">
    <property type="entry name" value="LacZ_4"/>
</dbReference>
<dbReference type="GO" id="GO:0004565">
    <property type="term" value="F:beta-galactosidase activity"/>
    <property type="evidence" value="ECO:0007669"/>
    <property type="project" value="UniProtKB-EC"/>
</dbReference>
<dbReference type="Gene3D" id="2.60.120.260">
    <property type="entry name" value="Galactose-binding domain-like"/>
    <property type="match status" value="1"/>
</dbReference>
<evidence type="ECO:0000256" key="5">
    <source>
        <dbReference type="ARBA" id="ARBA00023295"/>
    </source>
</evidence>
<keyword evidence="4 7" id="KW-0378">Hydrolase</keyword>
<evidence type="ECO:0000256" key="1">
    <source>
        <dbReference type="ARBA" id="ARBA00001412"/>
    </source>
</evidence>
<keyword evidence="10" id="KW-1185">Reference proteome</keyword>
<dbReference type="GO" id="GO:0005990">
    <property type="term" value="P:lactose catabolic process"/>
    <property type="evidence" value="ECO:0007669"/>
    <property type="project" value="TreeGrafter"/>
</dbReference>
<evidence type="ECO:0000259" key="8">
    <source>
        <dbReference type="SMART" id="SM01038"/>
    </source>
</evidence>
<evidence type="ECO:0000256" key="4">
    <source>
        <dbReference type="ARBA" id="ARBA00022801"/>
    </source>
</evidence>
<evidence type="ECO:0000256" key="6">
    <source>
        <dbReference type="ARBA" id="ARBA00032230"/>
    </source>
</evidence>
<keyword evidence="5 7" id="KW-0326">Glycosidase</keyword>
<dbReference type="InterPro" id="IPR050347">
    <property type="entry name" value="Bact_Beta-galactosidase"/>
</dbReference>
<dbReference type="Gene3D" id="3.20.20.80">
    <property type="entry name" value="Glycosidases"/>
    <property type="match status" value="1"/>
</dbReference>
<dbReference type="PANTHER" id="PTHR46323:SF2">
    <property type="entry name" value="BETA-GALACTOSIDASE"/>
    <property type="match status" value="1"/>
</dbReference>
<dbReference type="InterPro" id="IPR036156">
    <property type="entry name" value="Beta-gal/glucu_dom_sf"/>
</dbReference>
<dbReference type="STRING" id="290054.SAMN02745114_00805"/>
<dbReference type="GO" id="GO:0009341">
    <property type="term" value="C:beta-galactosidase complex"/>
    <property type="evidence" value="ECO:0007669"/>
    <property type="project" value="InterPro"/>
</dbReference>
<dbReference type="PANTHER" id="PTHR46323">
    <property type="entry name" value="BETA-GALACTOSIDASE"/>
    <property type="match status" value="1"/>
</dbReference>
<dbReference type="InterPro" id="IPR006102">
    <property type="entry name" value="Ig-like_GH2"/>
</dbReference>
<dbReference type="InterPro" id="IPR004199">
    <property type="entry name" value="B-gal_small/dom_5"/>
</dbReference>
<protein>
    <recommendedName>
        <fullName evidence="3 7">Beta-galactosidase</fullName>
        <ecNumber evidence="3 7">3.2.1.23</ecNumber>
    </recommendedName>
    <alternativeName>
        <fullName evidence="6 7">Lactase</fullName>
    </alternativeName>
</protein>
<dbReference type="RefSeq" id="WP_078768294.1">
    <property type="nucleotide sequence ID" value="NZ_FUWW01000007.1"/>
</dbReference>
<dbReference type="AlphaFoldDB" id="A0A1T4LA02"/>
<dbReference type="InterPro" id="IPR017853">
    <property type="entry name" value="GH"/>
</dbReference>
<dbReference type="Pfam" id="PF16353">
    <property type="entry name" value="LacZ_4"/>
    <property type="match status" value="1"/>
</dbReference>